<evidence type="ECO:0000256" key="1">
    <source>
        <dbReference type="SAM" id="MobiDB-lite"/>
    </source>
</evidence>
<dbReference type="RefSeq" id="WP_170035802.1">
    <property type="nucleotide sequence ID" value="NZ_JABDTL010000001.1"/>
</dbReference>
<dbReference type="SUPFAM" id="SSF52540">
    <property type="entry name" value="P-loop containing nucleoside triphosphate hydrolases"/>
    <property type="match status" value="1"/>
</dbReference>
<dbReference type="PANTHER" id="PTHR30121">
    <property type="entry name" value="UNCHARACTERIZED PROTEIN YJGR-RELATED"/>
    <property type="match status" value="1"/>
</dbReference>
<accession>A0A841GNL8</accession>
<dbReference type="InterPro" id="IPR051162">
    <property type="entry name" value="T4SS_component"/>
</dbReference>
<comment type="caution">
    <text evidence="2">The sequence shown here is derived from an EMBL/GenBank/DDBJ whole genome shotgun (WGS) entry which is preliminary data.</text>
</comment>
<sequence length="841" mass="92637">MLASLLSLAAGALGARFLAGLSRPARPRPYPPIADQLNWSRLPYPGVVLQKDGSFLAGFRFRGPDPTAAPNAELNRIADRVGEALVPFTDDWTFHVDLYRRPASGYAPPGAFPSPALAAIDHERRLSYEGGGKWETECFVTAAYRPPRGSKNRLARVFATGGAAMDWSGEWDRYQRSLVDLEDRLQGVLRLDRLASEELLAHLYRSLTGRRQEVLVPHHGAGLDAILGHETFVGDFAPRLGPTEIRVVGFQGYPAKVRPAILAALTEQAMEYRWSSRIRPLSPERAEARLREAQRHHYEKRHGAQSFAAQMARGKDDPGNPEWDRMQEDEHARTLAQGVSEAIALNSGGRVRYCEFNSYVVLHRTDEAEAERDGREIARVLRDQGFTAQAETIHAMESFVGTLPGHGEANVQRPLLSTDNISCILPIASAWAGPARNPCDLYPPDSPPLFWGDTDGATPFRVALHAGDVGHTLVIGPTGAGKSILLEHIAAQAFRYRGAQVFVLDRGRSFELLCRAAGGEHLDLTPGAAGFALQPLARVDEPAERAWAVDWLEVLLGLQKLDVTPGRRDALNRVLGLLAADLPRHRTMTDFVTQISAADPEMGQALELYTATGPYGGVLDGDADPLSESDFIVHEMEGLLELSEVITLPVLLLVLHRLERRFDGRPTYLVVDEAKNSLAHPLLGGRFKRYAVEVRKKNVVLALAFQDLHQFWELAGAATILSSCPTRIFIPHAEAAGERDRGVYEGAGLNEQEISLIARSTRKRHYYFKNPSGARRFELALGPAARALYFPREGMGMEGTVRRARELEAEFGTGWVAVWLSETGAAEAAAWIRDHSHGRES</sequence>
<dbReference type="EMBL" id="JACHIA010000004">
    <property type="protein sequence ID" value="MBB6070421.1"/>
    <property type="molecule type" value="Genomic_DNA"/>
</dbReference>
<organism evidence="2 3">
    <name type="scientific">Longimicrobium terrae</name>
    <dbReference type="NCBI Taxonomy" id="1639882"/>
    <lineage>
        <taxon>Bacteria</taxon>
        <taxon>Pseudomonadati</taxon>
        <taxon>Gemmatimonadota</taxon>
        <taxon>Longimicrobiia</taxon>
        <taxon>Longimicrobiales</taxon>
        <taxon>Longimicrobiaceae</taxon>
        <taxon>Longimicrobium</taxon>
    </lineage>
</organism>
<gene>
    <name evidence="2" type="ORF">HNQ61_002040</name>
</gene>
<name>A0A841GNL8_9BACT</name>
<reference evidence="2 3" key="1">
    <citation type="submission" date="2020-08" db="EMBL/GenBank/DDBJ databases">
        <title>Genomic Encyclopedia of Type Strains, Phase IV (KMG-IV): sequencing the most valuable type-strain genomes for metagenomic binning, comparative biology and taxonomic classification.</title>
        <authorList>
            <person name="Goeker M."/>
        </authorList>
    </citation>
    <scope>NUCLEOTIDE SEQUENCE [LARGE SCALE GENOMIC DNA]</scope>
    <source>
        <strain evidence="2 3">DSM 29007</strain>
    </source>
</reference>
<evidence type="ECO:0000313" key="2">
    <source>
        <dbReference type="EMBL" id="MBB6070421.1"/>
    </source>
</evidence>
<protein>
    <submittedName>
        <fullName evidence="2">Type IV secretion system protein VirB4</fullName>
    </submittedName>
</protein>
<feature type="region of interest" description="Disordered" evidence="1">
    <location>
        <begin position="297"/>
        <end position="325"/>
    </location>
</feature>
<feature type="compositionally biased region" description="Basic and acidic residues" evidence="1">
    <location>
        <begin position="313"/>
        <end position="325"/>
    </location>
</feature>
<dbReference type="InterPro" id="IPR027417">
    <property type="entry name" value="P-loop_NTPase"/>
</dbReference>
<dbReference type="AlphaFoldDB" id="A0A841GNL8"/>
<dbReference type="CDD" id="cd01127">
    <property type="entry name" value="TrwB_TraG_TraD_VirD4"/>
    <property type="match status" value="1"/>
</dbReference>
<keyword evidence="3" id="KW-1185">Reference proteome</keyword>
<dbReference type="Proteomes" id="UP000582837">
    <property type="component" value="Unassembled WGS sequence"/>
</dbReference>
<proteinExistence type="predicted"/>
<dbReference type="Gene3D" id="3.40.50.300">
    <property type="entry name" value="P-loop containing nucleotide triphosphate hydrolases"/>
    <property type="match status" value="2"/>
</dbReference>
<dbReference type="PANTHER" id="PTHR30121:SF12">
    <property type="entry name" value="TYPE IV SECRETION SYSTEM PROTEIN CAGE"/>
    <property type="match status" value="1"/>
</dbReference>
<evidence type="ECO:0000313" key="3">
    <source>
        <dbReference type="Proteomes" id="UP000582837"/>
    </source>
</evidence>